<evidence type="ECO:0000313" key="1">
    <source>
        <dbReference type="EMBL" id="MDF9914564.1"/>
    </source>
</evidence>
<dbReference type="EMBL" id="JANDJP010000014">
    <property type="protein sequence ID" value="MDF9914564.1"/>
    <property type="molecule type" value="Genomic_DNA"/>
</dbReference>
<keyword evidence="2" id="KW-1185">Reference proteome</keyword>
<sequence length="61" mass="7059">MEKTDCKMYAWGNIFKLTVENQDKVLPISVNVYPKVNPETGEVTFFVDPEQFDKMAQHGLH</sequence>
<protein>
    <submittedName>
        <fullName evidence="1">Uncharacterized protein</fullName>
    </submittedName>
</protein>
<accession>A0ABT6DBP2</accession>
<dbReference type="RefSeq" id="WP_178943334.1">
    <property type="nucleotide sequence ID" value="NZ_JAIWJF010000001.1"/>
</dbReference>
<proteinExistence type="predicted"/>
<evidence type="ECO:0000313" key="2">
    <source>
        <dbReference type="Proteomes" id="UP001152867"/>
    </source>
</evidence>
<gene>
    <name evidence="1" type="ORF">NNA32_09905</name>
</gene>
<name>A0ABT6DBP2_9LACO</name>
<dbReference type="Proteomes" id="UP001152867">
    <property type="component" value="Unassembled WGS sequence"/>
</dbReference>
<organism evidence="1 2">
    <name type="scientific">Furfurilactobacillus milii</name>
    <dbReference type="NCBI Taxonomy" id="2888272"/>
    <lineage>
        <taxon>Bacteria</taxon>
        <taxon>Bacillati</taxon>
        <taxon>Bacillota</taxon>
        <taxon>Bacilli</taxon>
        <taxon>Lactobacillales</taxon>
        <taxon>Lactobacillaceae</taxon>
        <taxon>Furfurilactobacillus</taxon>
    </lineage>
</organism>
<comment type="caution">
    <text evidence="1">The sequence shown here is derived from an EMBL/GenBank/DDBJ whole genome shotgun (WGS) entry which is preliminary data.</text>
</comment>
<reference evidence="1" key="1">
    <citation type="submission" date="2022-06" db="EMBL/GenBank/DDBJ databases">
        <title>Antifungal cultures and metabolites of lactic acid bacteria for use in dairy fermentations.</title>
        <authorList>
            <person name="Zhao Z."/>
            <person name="Gaenzle M."/>
        </authorList>
    </citation>
    <scope>NUCLEOTIDE SEQUENCE</scope>
    <source>
        <strain evidence="1">FUA3126</strain>
    </source>
</reference>